<dbReference type="PATRIC" id="fig|266265.5.peg.8772"/>
<dbReference type="InterPro" id="IPR017941">
    <property type="entry name" value="Rieske_2Fe-2S"/>
</dbReference>
<dbReference type="GO" id="GO:0046872">
    <property type="term" value="F:metal ion binding"/>
    <property type="evidence" value="ECO:0007669"/>
    <property type="project" value="UniProtKB-KW"/>
</dbReference>
<accession>Q13GA7</accession>
<dbReference type="GO" id="GO:0051537">
    <property type="term" value="F:2 iron, 2 sulfur cluster binding"/>
    <property type="evidence" value="ECO:0007669"/>
    <property type="project" value="UniProtKB-KW"/>
</dbReference>
<dbReference type="Pfam" id="PF00355">
    <property type="entry name" value="Rieske"/>
    <property type="match status" value="1"/>
</dbReference>
<dbReference type="PROSITE" id="PS51296">
    <property type="entry name" value="RIESKE"/>
    <property type="match status" value="1"/>
</dbReference>
<dbReference type="InterPro" id="IPR050584">
    <property type="entry name" value="Cholesterol_7-desaturase"/>
</dbReference>
<gene>
    <name evidence="7" type="ORF">Bxe_C1009</name>
</gene>
<dbReference type="SUPFAM" id="SSF55961">
    <property type="entry name" value="Bet v1-like"/>
    <property type="match status" value="1"/>
</dbReference>
<dbReference type="RefSeq" id="WP_011494129.1">
    <property type="nucleotide sequence ID" value="NC_007953.1"/>
</dbReference>
<keyword evidence="1" id="KW-0001">2Fe-2S</keyword>
<evidence type="ECO:0000313" key="7">
    <source>
        <dbReference type="EMBL" id="ABE36882.1"/>
    </source>
</evidence>
<dbReference type="KEGG" id="bxe:Bxe_C1009"/>
<dbReference type="KEGG" id="bxb:DR64_7442"/>
<dbReference type="CDD" id="cd08878">
    <property type="entry name" value="RHO_alpha_C_DMO-like"/>
    <property type="match status" value="1"/>
</dbReference>
<dbReference type="Gene3D" id="3.90.380.10">
    <property type="entry name" value="Naphthalene 1,2-dioxygenase Alpha Subunit, Chain A, domain 1"/>
    <property type="match status" value="1"/>
</dbReference>
<reference evidence="7 8" key="1">
    <citation type="journal article" date="2006" name="Proc. Natl. Acad. Sci. U.S.A.">
        <title>Burkholderia xenovorans LB400 harbors a multi-replicon, 9.73-Mbp genome shaped for versatility.</title>
        <authorList>
            <person name="Chain P.S."/>
            <person name="Denef V.J."/>
            <person name="Konstantinidis K.T."/>
            <person name="Vergez L.M."/>
            <person name="Agullo L."/>
            <person name="Reyes V.L."/>
            <person name="Hauser L."/>
            <person name="Cordova M."/>
            <person name="Gomez L."/>
            <person name="Gonzalez M."/>
            <person name="Land M."/>
            <person name="Lao V."/>
            <person name="Larimer F."/>
            <person name="LiPuma J.J."/>
            <person name="Mahenthiralingam E."/>
            <person name="Malfatti S.A."/>
            <person name="Marx C.J."/>
            <person name="Parnell J.J."/>
            <person name="Ramette A."/>
            <person name="Richardson P."/>
            <person name="Seeger M."/>
            <person name="Smith D."/>
            <person name="Spilker T."/>
            <person name="Sul W.J."/>
            <person name="Tsoi T.V."/>
            <person name="Ulrich L.E."/>
            <person name="Zhulin I.B."/>
            <person name="Tiedje J.M."/>
        </authorList>
    </citation>
    <scope>NUCLEOTIDE SEQUENCE [LARGE SCALE GENOMIC DNA]</scope>
    <source>
        <strain evidence="7 8">LB400</strain>
    </source>
</reference>
<dbReference type="EC" id="1.14.13.82" evidence="7"/>
<dbReference type="Proteomes" id="UP000001817">
    <property type="component" value="Chromosome 3"/>
</dbReference>
<dbReference type="GO" id="GO:0018489">
    <property type="term" value="F:vanillate monooxygenase activity"/>
    <property type="evidence" value="ECO:0007669"/>
    <property type="project" value="UniProtKB-EC"/>
</dbReference>
<dbReference type="eggNOG" id="COG4638">
    <property type="taxonomic scope" value="Bacteria"/>
</dbReference>
<protein>
    <submittedName>
        <fullName evidence="7">Vanillate demethylase</fullName>
        <ecNumber evidence="7">1.14.13.82</ecNumber>
    </submittedName>
</protein>
<feature type="domain" description="Rieske" evidence="6">
    <location>
        <begin position="8"/>
        <end position="112"/>
    </location>
</feature>
<dbReference type="Gene3D" id="2.102.10.10">
    <property type="entry name" value="Rieske [2Fe-2S] iron-sulphur domain"/>
    <property type="match status" value="1"/>
</dbReference>
<evidence type="ECO:0000313" key="8">
    <source>
        <dbReference type="Proteomes" id="UP000001817"/>
    </source>
</evidence>
<dbReference type="Pfam" id="PF19112">
    <property type="entry name" value="VanA_C"/>
    <property type="match status" value="1"/>
</dbReference>
<evidence type="ECO:0000256" key="2">
    <source>
        <dbReference type="ARBA" id="ARBA00022723"/>
    </source>
</evidence>
<dbReference type="InterPro" id="IPR044043">
    <property type="entry name" value="VanA_C_cat"/>
</dbReference>
<dbReference type="DNASU" id="4010522"/>
<dbReference type="AlphaFoldDB" id="Q13GA7"/>
<evidence type="ECO:0000256" key="5">
    <source>
        <dbReference type="ARBA" id="ARBA00023014"/>
    </source>
</evidence>
<dbReference type="PANTHER" id="PTHR21266:SF60">
    <property type="entry name" value="3-KETOSTEROID-9-ALPHA-MONOOXYGENASE, OXYGENASE COMPONENT"/>
    <property type="match status" value="1"/>
</dbReference>
<dbReference type="OrthoDB" id="9790995at2"/>
<keyword evidence="4" id="KW-0408">Iron</keyword>
<keyword evidence="8" id="KW-1185">Reference proteome</keyword>
<dbReference type="SUPFAM" id="SSF50022">
    <property type="entry name" value="ISP domain"/>
    <property type="match status" value="1"/>
</dbReference>
<evidence type="ECO:0000259" key="6">
    <source>
        <dbReference type="PROSITE" id="PS51296"/>
    </source>
</evidence>
<keyword evidence="3 7" id="KW-0560">Oxidoreductase</keyword>
<evidence type="ECO:0000256" key="3">
    <source>
        <dbReference type="ARBA" id="ARBA00023002"/>
    </source>
</evidence>
<dbReference type="InterPro" id="IPR036922">
    <property type="entry name" value="Rieske_2Fe-2S_sf"/>
</dbReference>
<dbReference type="STRING" id="266265.Bxe_C1009"/>
<evidence type="ECO:0000256" key="4">
    <source>
        <dbReference type="ARBA" id="ARBA00023004"/>
    </source>
</evidence>
<name>Q13GA7_PARXL</name>
<proteinExistence type="predicted"/>
<dbReference type="PANTHER" id="PTHR21266">
    <property type="entry name" value="IRON-SULFUR DOMAIN CONTAINING PROTEIN"/>
    <property type="match status" value="1"/>
</dbReference>
<sequence length="353" mass="39464">MEFLRNTWYAAGWSQDLAAGAMLGRTMLNEQLVLFRADDGTVSALSDICPHRFAPLHLGKIVDGCRIQCAYHALEFDGTGACVKNPHGKQKIPAAAKLQAYPVVEKHSLIWVWMGEQAAADPSVIPDFSMLDPDSGFQVSRRDWLHMDASYDLVVDNLMDLSHTAFLHDGILGSKYTIKADTSLEQTGETVKVTRLMPNVPVPGFFDLMFNRDGGIVDYWTEIRWNLPGCLMNNTGVTLPGAPRSEGTGVYGMHFLTPETDVSCWYHFAAVRQNPRTWGEPIDTEIKEKISDLRRYAFEEQDQWIIKAQQQTILRAKGNLQPVSLETDIGIERYKRILKAALVAERSGSTMAA</sequence>
<keyword evidence="5" id="KW-0411">Iron-sulfur</keyword>
<keyword evidence="2" id="KW-0479">Metal-binding</keyword>
<evidence type="ECO:0000256" key="1">
    <source>
        <dbReference type="ARBA" id="ARBA00022714"/>
    </source>
</evidence>
<dbReference type="EMBL" id="CP000272">
    <property type="protein sequence ID" value="ABE36882.1"/>
    <property type="molecule type" value="Genomic_DNA"/>
</dbReference>
<organism evidence="7 8">
    <name type="scientific">Paraburkholderia xenovorans (strain LB400)</name>
    <dbReference type="NCBI Taxonomy" id="266265"/>
    <lineage>
        <taxon>Bacteria</taxon>
        <taxon>Pseudomonadati</taxon>
        <taxon>Pseudomonadota</taxon>
        <taxon>Betaproteobacteria</taxon>
        <taxon>Burkholderiales</taxon>
        <taxon>Burkholderiaceae</taxon>
        <taxon>Paraburkholderia</taxon>
    </lineage>
</organism>